<dbReference type="Gene3D" id="3.40.50.1110">
    <property type="entry name" value="SGNH hydrolase"/>
    <property type="match status" value="1"/>
</dbReference>
<dbReference type="STRING" id="29364.SAMN04487772_105103"/>
<reference evidence="1 2" key="1">
    <citation type="submission" date="2016-10" db="EMBL/GenBank/DDBJ databases">
        <authorList>
            <person name="de Groot N.N."/>
        </authorList>
    </citation>
    <scope>NUCLEOTIDE SEQUENCE [LARGE SCALE GENOMIC DNA]</scope>
    <source>
        <strain evidence="1 2">DSM 1801</strain>
    </source>
</reference>
<name>A0A1I0ADT9_9FIRM</name>
<dbReference type="GO" id="GO:0016787">
    <property type="term" value="F:hydrolase activity"/>
    <property type="evidence" value="ECO:0007669"/>
    <property type="project" value="UniProtKB-KW"/>
</dbReference>
<dbReference type="Proteomes" id="UP000199800">
    <property type="component" value="Unassembled WGS sequence"/>
</dbReference>
<dbReference type="AlphaFoldDB" id="A0A1I0ADT9"/>
<evidence type="ECO:0000313" key="2">
    <source>
        <dbReference type="Proteomes" id="UP000199800"/>
    </source>
</evidence>
<sequence>MKTISILGDSYSTYSGWIPEDYHFWYADEGNECENNMTSVEQTWWRLLCKELQLELISNCSFSGSTVCNTGYEQTDASTTSFIHRMKRELGETRGLENQPDVLLVFGGTNDFWAGVPVGTEQYSNWDEASLKTFAPALAYCFDYLRKWNPDSQIFSIVNDEITGPCREILDKTANHYGIQQILLHDIEKENGHPNADGMMKIKNQVKEILEKI</sequence>
<dbReference type="InterPro" id="IPR036514">
    <property type="entry name" value="SGNH_hydro_sf"/>
</dbReference>
<dbReference type="SUPFAM" id="SSF52266">
    <property type="entry name" value="SGNH hydrolase"/>
    <property type="match status" value="1"/>
</dbReference>
<proteinExistence type="predicted"/>
<dbReference type="OrthoDB" id="9801375at2"/>
<evidence type="ECO:0000313" key="1">
    <source>
        <dbReference type="EMBL" id="SES92367.1"/>
    </source>
</evidence>
<protein>
    <submittedName>
        <fullName evidence="1">GDSL-like Lipase/Acylhydrolase</fullName>
    </submittedName>
</protein>
<dbReference type="Pfam" id="PF16255">
    <property type="entry name" value="Lipase_GDSL_lke"/>
    <property type="match status" value="1"/>
</dbReference>
<keyword evidence="1" id="KW-0378">Hydrolase</keyword>
<gene>
    <name evidence="1" type="ORF">SAMN04487772_105103</name>
</gene>
<accession>A0A1I0ADT9</accession>
<keyword evidence="2" id="KW-1185">Reference proteome</keyword>
<dbReference type="CDD" id="cd00229">
    <property type="entry name" value="SGNH_hydrolase"/>
    <property type="match status" value="1"/>
</dbReference>
<organism evidence="1 2">
    <name type="scientific">[Clostridium] polysaccharolyticum</name>
    <dbReference type="NCBI Taxonomy" id="29364"/>
    <lineage>
        <taxon>Bacteria</taxon>
        <taxon>Bacillati</taxon>
        <taxon>Bacillota</taxon>
        <taxon>Clostridia</taxon>
        <taxon>Lachnospirales</taxon>
        <taxon>Lachnospiraceae</taxon>
    </lineage>
</organism>
<dbReference type="RefSeq" id="WP_092477019.1">
    <property type="nucleotide sequence ID" value="NZ_FOHN01000005.1"/>
</dbReference>
<dbReference type="InterPro" id="IPR032588">
    <property type="entry name" value="Lipase_GDSL_lke"/>
</dbReference>
<dbReference type="EMBL" id="FOHN01000005">
    <property type="protein sequence ID" value="SES92367.1"/>
    <property type="molecule type" value="Genomic_DNA"/>
</dbReference>